<dbReference type="PANTHER" id="PTHR45661:SF3">
    <property type="entry name" value="IG-LIKE DOMAIN-CONTAINING PROTEIN"/>
    <property type="match status" value="1"/>
</dbReference>
<dbReference type="Gene3D" id="3.80.10.10">
    <property type="entry name" value="Ribonuclease Inhibitor"/>
    <property type="match status" value="1"/>
</dbReference>
<dbReference type="InterPro" id="IPR026906">
    <property type="entry name" value="LRR_5"/>
</dbReference>
<dbReference type="AlphaFoldDB" id="A0A6J6UED5"/>
<proteinExistence type="predicted"/>
<dbReference type="PANTHER" id="PTHR45661">
    <property type="entry name" value="SURFACE ANTIGEN"/>
    <property type="match status" value="1"/>
</dbReference>
<dbReference type="SUPFAM" id="SSF52058">
    <property type="entry name" value="L domain-like"/>
    <property type="match status" value="1"/>
</dbReference>
<dbReference type="Pfam" id="PF13306">
    <property type="entry name" value="LRR_5"/>
    <property type="match status" value="1"/>
</dbReference>
<sequence>MSLLNFSNFEVKSPRNLKNLKLVLGISALVGVIALGSTLAASINLNSNNPVEFGQGVAQTTACDSEILITPYSQFENGDPGAFMFSGLMLSQVDTTDQSESSDGCAGKSFLIKLYKENGDLINTSYTISVSNDGTFSSNDGEGSASGEDGTDSSVNLVFGSAEVLASDIYRITIESSELEAISLAGEFPCGISGYYVVDEVGVLTGQIDCLGSLVINDSVVEIASQAFWHRPGITSIVIPDSVLAIGNEAFNTMPDLVSLDIGDGVTEIGNYLFADSTKLSSVTLGSGITHLRQGAFYNTAISSIVLPPNLISIGADAFNTTQLTCVDIPGTVEFIDPYAFDTDLPPCTTP</sequence>
<dbReference type="InterPro" id="IPR032675">
    <property type="entry name" value="LRR_dom_sf"/>
</dbReference>
<dbReference type="EMBL" id="CAEZZG010000012">
    <property type="protein sequence ID" value="CAB4757936.1"/>
    <property type="molecule type" value="Genomic_DNA"/>
</dbReference>
<name>A0A6J6UED5_9ZZZZ</name>
<gene>
    <name evidence="1" type="ORF">UFOPK2844_00886</name>
</gene>
<organism evidence="1">
    <name type="scientific">freshwater metagenome</name>
    <dbReference type="NCBI Taxonomy" id="449393"/>
    <lineage>
        <taxon>unclassified sequences</taxon>
        <taxon>metagenomes</taxon>
        <taxon>ecological metagenomes</taxon>
    </lineage>
</organism>
<accession>A0A6J6UED5</accession>
<reference evidence="1" key="1">
    <citation type="submission" date="2020-05" db="EMBL/GenBank/DDBJ databases">
        <authorList>
            <person name="Chiriac C."/>
            <person name="Salcher M."/>
            <person name="Ghai R."/>
            <person name="Kavagutti S V."/>
        </authorList>
    </citation>
    <scope>NUCLEOTIDE SEQUENCE</scope>
</reference>
<evidence type="ECO:0000313" key="1">
    <source>
        <dbReference type="EMBL" id="CAB4757936.1"/>
    </source>
</evidence>
<dbReference type="InterPro" id="IPR053139">
    <property type="entry name" value="Surface_bspA-like"/>
</dbReference>
<protein>
    <submittedName>
        <fullName evidence="1">Unannotated protein</fullName>
    </submittedName>
</protein>